<gene>
    <name evidence="2" type="ORF">MOMUL_09830</name>
</gene>
<name>A0A151AZW9_9FIRM</name>
<dbReference type="AlphaFoldDB" id="A0A151AZW9"/>
<dbReference type="NCBIfam" id="NF047773">
    <property type="entry name" value="phas_rel_Lepto"/>
    <property type="match status" value="1"/>
</dbReference>
<dbReference type="RefSeq" id="WP_062282236.1">
    <property type="nucleotide sequence ID" value="NZ_LTBC01000002.1"/>
</dbReference>
<dbReference type="PANTHER" id="PTHR38664:SF1">
    <property type="entry name" value="SLR0058 PROTEIN"/>
    <property type="match status" value="1"/>
</dbReference>
<comment type="caution">
    <text evidence="2">The sequence shown here is derived from an EMBL/GenBank/DDBJ whole genome shotgun (WGS) entry which is preliminary data.</text>
</comment>
<keyword evidence="3" id="KW-1185">Reference proteome</keyword>
<dbReference type="EMBL" id="LTBC01000002">
    <property type="protein sequence ID" value="KYH33201.1"/>
    <property type="molecule type" value="Genomic_DNA"/>
</dbReference>
<protein>
    <submittedName>
        <fullName evidence="2">Poly(Hydroxyalcanoate) granule associated protein</fullName>
    </submittedName>
</protein>
<dbReference type="OrthoDB" id="1726929at2"/>
<sequence length="102" mass="11737">MLDLMRKVFLAGLGAMFLTKEKAEEVAEELVHQGELRREEVKNFVEQLLNKGKEQQALLQETVSREINRLRNEWGLVTKAEMAALEKKVAELEAKLANKEEQ</sequence>
<reference evidence="2 3" key="1">
    <citation type="submission" date="2016-02" db="EMBL/GenBank/DDBJ databases">
        <title>Genome sequence of Moorella mulderi DSM 14980.</title>
        <authorList>
            <person name="Poehlein A."/>
            <person name="Daniel R."/>
        </authorList>
    </citation>
    <scope>NUCLEOTIDE SEQUENCE [LARGE SCALE GENOMIC DNA]</scope>
    <source>
        <strain evidence="2 3">DSM 14980</strain>
    </source>
</reference>
<evidence type="ECO:0000256" key="1">
    <source>
        <dbReference type="SAM" id="Coils"/>
    </source>
</evidence>
<dbReference type="PATRIC" id="fig|1122241.3.peg.1031"/>
<dbReference type="InterPro" id="IPR008769">
    <property type="entry name" value="PhaF_PhaI"/>
</dbReference>
<dbReference type="Proteomes" id="UP000075670">
    <property type="component" value="Unassembled WGS sequence"/>
</dbReference>
<evidence type="ECO:0000313" key="3">
    <source>
        <dbReference type="Proteomes" id="UP000075670"/>
    </source>
</evidence>
<dbReference type="PANTHER" id="PTHR38664">
    <property type="entry name" value="SLR0058 PROTEIN"/>
    <property type="match status" value="1"/>
</dbReference>
<accession>A0A151AZW9</accession>
<keyword evidence="1" id="KW-0175">Coiled coil</keyword>
<evidence type="ECO:0000313" key="2">
    <source>
        <dbReference type="EMBL" id="KYH33201.1"/>
    </source>
</evidence>
<feature type="coiled-coil region" evidence="1">
    <location>
        <begin position="75"/>
        <end position="102"/>
    </location>
</feature>
<proteinExistence type="predicted"/>
<organism evidence="2 3">
    <name type="scientific">Moorella mulderi DSM 14980</name>
    <dbReference type="NCBI Taxonomy" id="1122241"/>
    <lineage>
        <taxon>Bacteria</taxon>
        <taxon>Bacillati</taxon>
        <taxon>Bacillota</taxon>
        <taxon>Clostridia</taxon>
        <taxon>Neomoorellales</taxon>
        <taxon>Neomoorellaceae</taxon>
        <taxon>Neomoorella</taxon>
    </lineage>
</organism>